<dbReference type="GO" id="GO:0005789">
    <property type="term" value="C:endoplasmic reticulum membrane"/>
    <property type="evidence" value="ECO:0007669"/>
    <property type="project" value="TreeGrafter"/>
</dbReference>
<comment type="similarity">
    <text evidence="3">Belongs to the fatty acid desaturase type 1 family.</text>
</comment>
<gene>
    <name evidence="13" type="ORF">CTI12_AA486400</name>
</gene>
<feature type="domain" description="Fatty acid desaturase" evidence="12">
    <location>
        <begin position="117"/>
        <end position="216"/>
    </location>
</feature>
<keyword evidence="6 11" id="KW-1133">Transmembrane helix</keyword>
<protein>
    <submittedName>
        <fullName evidence="13">Fatty acid desaturase, type 1, core</fullName>
    </submittedName>
</protein>
<dbReference type="PANTHER" id="PTHR11351:SF75">
    <property type="entry name" value="ACYL-COA DESATURASE"/>
    <property type="match status" value="1"/>
</dbReference>
<name>A0A2U1LJ91_ARTAN</name>
<evidence type="ECO:0000256" key="11">
    <source>
        <dbReference type="SAM" id="Phobius"/>
    </source>
</evidence>
<evidence type="ECO:0000256" key="1">
    <source>
        <dbReference type="ARBA" id="ARBA00004141"/>
    </source>
</evidence>
<dbReference type="OrthoDB" id="10260134at2759"/>
<keyword evidence="9" id="KW-0443">Lipid metabolism</keyword>
<dbReference type="CDD" id="cd03505">
    <property type="entry name" value="Delta9-FADS-like"/>
    <property type="match status" value="1"/>
</dbReference>
<reference evidence="13 14" key="1">
    <citation type="journal article" date="2018" name="Mol. Plant">
        <title>The genome of Artemisia annua provides insight into the evolution of Asteraceae family and artemisinin biosynthesis.</title>
        <authorList>
            <person name="Shen Q."/>
            <person name="Zhang L."/>
            <person name="Liao Z."/>
            <person name="Wang S."/>
            <person name="Yan T."/>
            <person name="Shi P."/>
            <person name="Liu M."/>
            <person name="Fu X."/>
            <person name="Pan Q."/>
            <person name="Wang Y."/>
            <person name="Lv Z."/>
            <person name="Lu X."/>
            <person name="Zhang F."/>
            <person name="Jiang W."/>
            <person name="Ma Y."/>
            <person name="Chen M."/>
            <person name="Hao X."/>
            <person name="Li L."/>
            <person name="Tang Y."/>
            <person name="Lv G."/>
            <person name="Zhou Y."/>
            <person name="Sun X."/>
            <person name="Brodelius P.E."/>
            <person name="Rose J.K.C."/>
            <person name="Tang K."/>
        </authorList>
    </citation>
    <scope>NUCLEOTIDE SEQUENCE [LARGE SCALE GENOMIC DNA]</scope>
    <source>
        <strain evidence="14">cv. Huhao1</strain>
        <tissue evidence="13">Leaf</tissue>
    </source>
</reference>
<comment type="caution">
    <text evidence="13">The sequence shown here is derived from an EMBL/GenBank/DDBJ whole genome shotgun (WGS) entry which is preliminary data.</text>
</comment>
<dbReference type="GO" id="GO:0016717">
    <property type="term" value="F:oxidoreductase activity, acting on paired donors, with oxidation of a pair of donors resulting in the reduction of molecular oxygen to two molecules of water"/>
    <property type="evidence" value="ECO:0007669"/>
    <property type="project" value="InterPro"/>
</dbReference>
<evidence type="ECO:0000313" key="14">
    <source>
        <dbReference type="Proteomes" id="UP000245207"/>
    </source>
</evidence>
<evidence type="ECO:0000256" key="10">
    <source>
        <dbReference type="ARBA" id="ARBA00023136"/>
    </source>
</evidence>
<keyword evidence="4 11" id="KW-0812">Transmembrane</keyword>
<keyword evidence="14" id="KW-1185">Reference proteome</keyword>
<evidence type="ECO:0000256" key="5">
    <source>
        <dbReference type="ARBA" id="ARBA00022832"/>
    </source>
</evidence>
<keyword evidence="7" id="KW-0560">Oxidoreductase</keyword>
<accession>A0A2U1LJ91</accession>
<evidence type="ECO:0000259" key="12">
    <source>
        <dbReference type="Pfam" id="PF00487"/>
    </source>
</evidence>
<feature type="transmembrane region" description="Helical" evidence="11">
    <location>
        <begin position="118"/>
        <end position="139"/>
    </location>
</feature>
<keyword evidence="10 11" id="KW-0472">Membrane</keyword>
<dbReference type="Proteomes" id="UP000245207">
    <property type="component" value="Unassembled WGS sequence"/>
</dbReference>
<dbReference type="Pfam" id="PF00487">
    <property type="entry name" value="FA_desaturase"/>
    <property type="match status" value="1"/>
</dbReference>
<dbReference type="InterPro" id="IPR005804">
    <property type="entry name" value="FA_desaturase_dom"/>
</dbReference>
<proteinExistence type="inferred from homology"/>
<dbReference type="EMBL" id="PKPP01009100">
    <property type="protein sequence ID" value="PWA49063.1"/>
    <property type="molecule type" value="Genomic_DNA"/>
</dbReference>
<evidence type="ECO:0000256" key="3">
    <source>
        <dbReference type="ARBA" id="ARBA00009295"/>
    </source>
</evidence>
<dbReference type="STRING" id="35608.A0A2U1LJ91"/>
<evidence type="ECO:0000313" key="13">
    <source>
        <dbReference type="EMBL" id="PWA49063.1"/>
    </source>
</evidence>
<feature type="transmembrane region" description="Helical" evidence="11">
    <location>
        <begin position="39"/>
        <end position="66"/>
    </location>
</feature>
<evidence type="ECO:0000256" key="4">
    <source>
        <dbReference type="ARBA" id="ARBA00022692"/>
    </source>
</evidence>
<dbReference type="GO" id="GO:0042761">
    <property type="term" value="P:very long-chain fatty acid biosynthetic process"/>
    <property type="evidence" value="ECO:0007669"/>
    <property type="project" value="TreeGrafter"/>
</dbReference>
<evidence type="ECO:0000256" key="8">
    <source>
        <dbReference type="ARBA" id="ARBA00023004"/>
    </source>
</evidence>
<comment type="pathway">
    <text evidence="2">Lipid metabolism.</text>
</comment>
<evidence type="ECO:0000256" key="6">
    <source>
        <dbReference type="ARBA" id="ARBA00022989"/>
    </source>
</evidence>
<dbReference type="PANTHER" id="PTHR11351">
    <property type="entry name" value="ACYL-COA DESATURASE"/>
    <property type="match status" value="1"/>
</dbReference>
<keyword evidence="8" id="KW-0408">Iron</keyword>
<dbReference type="AlphaFoldDB" id="A0A2U1LJ91"/>
<evidence type="ECO:0000256" key="7">
    <source>
        <dbReference type="ARBA" id="ARBA00023002"/>
    </source>
</evidence>
<keyword evidence="5" id="KW-0276">Fatty acid metabolism</keyword>
<comment type="subcellular location">
    <subcellularLocation>
        <location evidence="1">Membrane</location>
        <topology evidence="1">Multi-pass membrane protein</topology>
    </subcellularLocation>
</comment>
<dbReference type="InterPro" id="IPR015876">
    <property type="entry name" value="Acyl-CoA_DS"/>
</dbReference>
<evidence type="ECO:0000256" key="9">
    <source>
        <dbReference type="ARBA" id="ARBA00023098"/>
    </source>
</evidence>
<organism evidence="13 14">
    <name type="scientific">Artemisia annua</name>
    <name type="common">Sweet wormwood</name>
    <dbReference type="NCBI Taxonomy" id="35608"/>
    <lineage>
        <taxon>Eukaryota</taxon>
        <taxon>Viridiplantae</taxon>
        <taxon>Streptophyta</taxon>
        <taxon>Embryophyta</taxon>
        <taxon>Tracheophyta</taxon>
        <taxon>Spermatophyta</taxon>
        <taxon>Magnoliopsida</taxon>
        <taxon>eudicotyledons</taxon>
        <taxon>Gunneridae</taxon>
        <taxon>Pentapetalae</taxon>
        <taxon>asterids</taxon>
        <taxon>campanulids</taxon>
        <taxon>Asterales</taxon>
        <taxon>Asteraceae</taxon>
        <taxon>Asteroideae</taxon>
        <taxon>Anthemideae</taxon>
        <taxon>Artemisiinae</taxon>
        <taxon>Artemisia</taxon>
    </lineage>
</organism>
<evidence type="ECO:0000256" key="2">
    <source>
        <dbReference type="ARBA" id="ARBA00005189"/>
    </source>
</evidence>
<sequence>MEKYKVMSFTNNKGSEDRLEKKRKGGFWLRKWDSVDVTYVFLFMGMHILAICAPFMFSWGAIWVALVMEVITALERTNILGERTQVSSHAGESRSGEYSNVPELKAQWFYRFLHSTYIWHKVSLAILLYILGGFPYLAWVMGMREVAIHHFTYFVNSVCHTWGERPWNTSDTSTNNWWVAICTYGEGWHNNHHAFPKSARHGMEWWQFDLTWEIIKFLGTIGLATDIKLPTEADKEKLKVRQHQTNKA</sequence>